<evidence type="ECO:0000313" key="9">
    <source>
        <dbReference type="EMBL" id="KYH26125.1"/>
    </source>
</evidence>
<dbReference type="PROSITE" id="PS51202">
    <property type="entry name" value="RCK_C"/>
    <property type="match status" value="1"/>
</dbReference>
<dbReference type="Gene3D" id="3.40.50.720">
    <property type="entry name" value="NAD(P)-binding Rossmann-like Domain"/>
    <property type="match status" value="1"/>
</dbReference>
<protein>
    <recommendedName>
        <fullName evidence="11">Trk system potassium uptake protein TrkA</fullName>
    </recommendedName>
</protein>
<dbReference type="InterPro" id="IPR006036">
    <property type="entry name" value="K_uptake_TrkA"/>
</dbReference>
<keyword evidence="4" id="KW-0630">Potassium</keyword>
<dbReference type="GO" id="GO:0015079">
    <property type="term" value="F:potassium ion transmembrane transporter activity"/>
    <property type="evidence" value="ECO:0007669"/>
    <property type="project" value="InterPro"/>
</dbReference>
<dbReference type="PRINTS" id="PR00335">
    <property type="entry name" value="KUPTAKETRKA"/>
</dbReference>
<keyword evidence="5" id="KW-0520">NAD</keyword>
<evidence type="ECO:0000256" key="1">
    <source>
        <dbReference type="ARBA" id="ARBA00003660"/>
    </source>
</evidence>
<feature type="domain" description="RCK N-terminal" evidence="7">
    <location>
        <begin position="1"/>
        <end position="116"/>
    </location>
</feature>
<evidence type="ECO:0000256" key="4">
    <source>
        <dbReference type="ARBA" id="ARBA00022958"/>
    </source>
</evidence>
<dbReference type="InterPro" id="IPR036291">
    <property type="entry name" value="NAD(P)-bd_dom_sf"/>
</dbReference>
<keyword evidence="10" id="KW-1185">Reference proteome</keyword>
<dbReference type="Gene3D" id="3.30.70.1450">
    <property type="entry name" value="Regulator of K+ conductance, C-terminal domain"/>
    <property type="match status" value="1"/>
</dbReference>
<dbReference type="InterPro" id="IPR050721">
    <property type="entry name" value="Trk_Ktr_HKT_K-transport"/>
</dbReference>
<comment type="function">
    <text evidence="1">Part of a potassium transport system.</text>
</comment>
<dbReference type="SUPFAM" id="SSF116726">
    <property type="entry name" value="TrkA C-terminal domain-like"/>
    <property type="match status" value="1"/>
</dbReference>
<keyword evidence="6" id="KW-0406">Ion transport</keyword>
<keyword evidence="3" id="KW-0633">Potassium transport</keyword>
<evidence type="ECO:0000256" key="5">
    <source>
        <dbReference type="ARBA" id="ARBA00023027"/>
    </source>
</evidence>
<evidence type="ECO:0000259" key="8">
    <source>
        <dbReference type="PROSITE" id="PS51202"/>
    </source>
</evidence>
<evidence type="ECO:0008006" key="11">
    <source>
        <dbReference type="Google" id="ProtNLM"/>
    </source>
</evidence>
<evidence type="ECO:0000256" key="3">
    <source>
        <dbReference type="ARBA" id="ARBA00022538"/>
    </source>
</evidence>
<dbReference type="Pfam" id="PF02254">
    <property type="entry name" value="TrkA_N"/>
    <property type="match status" value="1"/>
</dbReference>
<comment type="caution">
    <text evidence="9">The sequence shown here is derived from an EMBL/GenBank/DDBJ whole genome shotgun (WGS) entry which is preliminary data.</text>
</comment>
<dbReference type="InterPro" id="IPR003148">
    <property type="entry name" value="RCK_N"/>
</dbReference>
<evidence type="ECO:0000313" key="10">
    <source>
        <dbReference type="Proteomes" id="UP000075321"/>
    </source>
</evidence>
<dbReference type="EMBL" id="LTAZ01000004">
    <property type="protein sequence ID" value="KYH26125.1"/>
    <property type="molecule type" value="Genomic_DNA"/>
</dbReference>
<dbReference type="OrthoDB" id="169192at2157"/>
<proteinExistence type="predicted"/>
<evidence type="ECO:0000256" key="6">
    <source>
        <dbReference type="ARBA" id="ARBA00023065"/>
    </source>
</evidence>
<evidence type="ECO:0000259" key="7">
    <source>
        <dbReference type="PROSITE" id="PS51201"/>
    </source>
</evidence>
<keyword evidence="2" id="KW-0813">Transport</keyword>
<dbReference type="RefSeq" id="WP_066380587.1">
    <property type="nucleotide sequence ID" value="NZ_LTAZ01000004.1"/>
</dbReference>
<name>A0A151AEX1_9EURY</name>
<dbReference type="InterPro" id="IPR006037">
    <property type="entry name" value="RCK_C"/>
</dbReference>
<dbReference type="Proteomes" id="UP000075321">
    <property type="component" value="Unassembled WGS sequence"/>
</dbReference>
<dbReference type="AlphaFoldDB" id="A0A151AEX1"/>
<dbReference type="PANTHER" id="PTHR43833:SF5">
    <property type="entry name" value="TRK SYSTEM POTASSIUM UPTAKE PROTEIN TRKA"/>
    <property type="match status" value="1"/>
</dbReference>
<accession>A0A151AEX1</accession>
<gene>
    <name evidence="9" type="ORF">HAPAU_12170</name>
</gene>
<evidence type="ECO:0000256" key="2">
    <source>
        <dbReference type="ARBA" id="ARBA00022448"/>
    </source>
</evidence>
<sequence length="224" mass="24045">MKFVIVGYGRVGMRTARILDEEGHEVSIVDNDHDKVERARKSGFDVVEGDGGNEGILEEAGVEGADALAGLTGDLNTNFAACMVGKHFGCRTVMRIDHDYREEIYHKYADDVDEIVYPERLGAAGAKTALLGGDFNLVADLTEKLQLITVTVPDGSPAIGKRVSEIDLPEGARIYAHGTNHEAMTIPLPRTTIDEGDRVAVIAEQESVEGVRAALLGTEEPVGA</sequence>
<dbReference type="InterPro" id="IPR036721">
    <property type="entry name" value="RCK_C_sf"/>
</dbReference>
<dbReference type="PANTHER" id="PTHR43833">
    <property type="entry name" value="POTASSIUM CHANNEL PROTEIN 2-RELATED-RELATED"/>
    <property type="match status" value="1"/>
</dbReference>
<reference evidence="9 10" key="1">
    <citation type="submission" date="2016-02" db="EMBL/GenBank/DDBJ databases">
        <title>Genome sequence of Halalkalicoccus paucihalophilus DSM 24557.</title>
        <authorList>
            <person name="Poehlein A."/>
            <person name="Daniel R."/>
        </authorList>
    </citation>
    <scope>NUCLEOTIDE SEQUENCE [LARGE SCALE GENOMIC DNA]</scope>
    <source>
        <strain evidence="9 10">DSM 24557</strain>
    </source>
</reference>
<dbReference type="GO" id="GO:0005886">
    <property type="term" value="C:plasma membrane"/>
    <property type="evidence" value="ECO:0007669"/>
    <property type="project" value="InterPro"/>
</dbReference>
<dbReference type="SUPFAM" id="SSF51735">
    <property type="entry name" value="NAD(P)-binding Rossmann-fold domains"/>
    <property type="match status" value="1"/>
</dbReference>
<organism evidence="9 10">
    <name type="scientific">Halalkalicoccus paucihalophilus</name>
    <dbReference type="NCBI Taxonomy" id="1008153"/>
    <lineage>
        <taxon>Archaea</taxon>
        <taxon>Methanobacteriati</taxon>
        <taxon>Methanobacteriota</taxon>
        <taxon>Stenosarchaea group</taxon>
        <taxon>Halobacteria</taxon>
        <taxon>Halobacteriales</taxon>
        <taxon>Halococcaceae</taxon>
        <taxon>Halalkalicoccus</taxon>
    </lineage>
</organism>
<dbReference type="PATRIC" id="fig|1008153.3.peg.1225"/>
<dbReference type="Pfam" id="PF02080">
    <property type="entry name" value="TrkA_C"/>
    <property type="match status" value="1"/>
</dbReference>
<feature type="domain" description="RCK C-terminal" evidence="8">
    <location>
        <begin position="135"/>
        <end position="217"/>
    </location>
</feature>
<dbReference type="PROSITE" id="PS51201">
    <property type="entry name" value="RCK_N"/>
    <property type="match status" value="1"/>
</dbReference>